<dbReference type="InterPro" id="IPR009836">
    <property type="entry name" value="GRDP-like"/>
</dbReference>
<accession>A0A409XJF6</accession>
<dbReference type="InParanoid" id="A0A409XJF6"/>
<dbReference type="EMBL" id="NHYD01001521">
    <property type="protein sequence ID" value="PPQ90884.1"/>
    <property type="molecule type" value="Genomic_DNA"/>
</dbReference>
<proteinExistence type="predicted"/>
<evidence type="ECO:0000313" key="2">
    <source>
        <dbReference type="EMBL" id="PPQ90884.1"/>
    </source>
</evidence>
<name>A0A409XJF6_PSICY</name>
<feature type="compositionally biased region" description="Low complexity" evidence="1">
    <location>
        <begin position="42"/>
        <end position="61"/>
    </location>
</feature>
<feature type="region of interest" description="Disordered" evidence="1">
    <location>
        <begin position="580"/>
        <end position="619"/>
    </location>
</feature>
<evidence type="ECO:0000313" key="3">
    <source>
        <dbReference type="Proteomes" id="UP000283269"/>
    </source>
</evidence>
<keyword evidence="3" id="KW-1185">Reference proteome</keyword>
<evidence type="ECO:0000256" key="1">
    <source>
        <dbReference type="SAM" id="MobiDB-lite"/>
    </source>
</evidence>
<dbReference type="PANTHER" id="PTHR34365">
    <property type="entry name" value="ENOLASE (DUF1399)"/>
    <property type="match status" value="1"/>
</dbReference>
<organism evidence="2 3">
    <name type="scientific">Psilocybe cyanescens</name>
    <dbReference type="NCBI Taxonomy" id="93625"/>
    <lineage>
        <taxon>Eukaryota</taxon>
        <taxon>Fungi</taxon>
        <taxon>Dikarya</taxon>
        <taxon>Basidiomycota</taxon>
        <taxon>Agaricomycotina</taxon>
        <taxon>Agaricomycetes</taxon>
        <taxon>Agaricomycetidae</taxon>
        <taxon>Agaricales</taxon>
        <taxon>Agaricineae</taxon>
        <taxon>Strophariaceae</taxon>
        <taxon>Psilocybe</taxon>
    </lineage>
</organism>
<dbReference type="Pfam" id="PF07173">
    <property type="entry name" value="GRDP-like"/>
    <property type="match status" value="2"/>
</dbReference>
<feature type="compositionally biased region" description="Polar residues" evidence="1">
    <location>
        <begin position="580"/>
        <end position="592"/>
    </location>
</feature>
<comment type="caution">
    <text evidence="2">The sequence shown here is derived from an EMBL/GenBank/DDBJ whole genome shotgun (WGS) entry which is preliminary data.</text>
</comment>
<dbReference type="PANTHER" id="PTHR34365:SF7">
    <property type="entry name" value="GLYCINE-RICH DOMAIN-CONTAINING PROTEIN 1"/>
    <property type="match status" value="1"/>
</dbReference>
<sequence length="1373" mass="152701">MAADADSGVGIPPPAYSASASHRRPPPNTSISDPDLLPPPSYSTSTSTSTSRPPISTSTSTRFRVGHTSIVEPLVSMFEIKGHLALLHAFAELKMRVEEMDVEVPLYVPSDKERKWTWFVALAVERFDIWCQALDPNDAMKPLHIILPPIDVLMVWHSYMLNPRWYAEDCMRITSCKNLKQFEPRFKQLLQDPCFLLVDPPSKPRIKHWISTTALGFDPIEETRVMTSKTVFCPRCNAAVEVDFMTQEGTGYFQQKFSASCTRAWCNVGDINKDQLALRKLAQDLAARASPNYVEHASHLAGTLFTSSTTDAEIGSKLKRLFCDKSKSFWVYKPLVHGSPEYQQELSLAIMKYCSYSLQIVREQMNSDSKRPRLVSRILSAYNDDKIYSAELVGAVLRQGTFVGKMYDLGWTLSGFFDSPVDELALQHALARYHAFLDLLSSSPASFFVPTLDIDLVWHTHQLMPEKYESDCKTLLERFIDQLVSPTFYFLVSVFLKPPLRSPPSNLIPLERPDILTSTHPSDHNAVRIMPKNERAHKIAMQRYENLVKKKQREQERMGKKAMKAKLKVKYDLGKRRASWSGSMKSRNSSSDAADGGGYYENGRNRSATTSAGPPRSAVHDTPFLVPVPMYFGGGVGSGGVGEVKGATVVRAVVKLEGVVLSITQVAIAAVGASGEMVGHYSITHSILILTILLQVGAGVEVGEVGDVEEVVEAEARNSSHGGTTTPGYRSAFFYGILMSDTLLPPPYDDSVHAPSKFVIGDTTTTESLVGIADIKGHLALLRSFGELREQVELMTVDIPHVPQDKARKWTWFVGLAVERFDVWCKAIVGEDHSRISSYVVIPPIDVIMVWHSYMLNPRWYTEDCMRIPACKQLKSLEPHFRQLLLDPSAMLSDPPSKPRVDHWRFNTQLGFNLLNEVQNMTKKLISCPMCNESIQVDYMNKEGTGYFQQSFTTICTNDGCTFGDITKEKLALSKLARDIAANTTTSPADHLAGTILASSFDIEKGSKIKNLVCESAKSSSQNLLQTKLVYGSREYHHELYLAIMELCKYSLDFLRRRMGFSYQPLLVGRIISAYNDDKIYSVELVGAVLRQGSFISKMYDLGWTTSGFFDGSSNELALQHALTRYHAFLDLISSSPSKFFVPTLDIDLVWHTHQLNPEKYTNDCTSHLKRFIDHDDKVEGIRLSSAFDITHLAWKERFGVQYTHCGCPIPGSTIGERLSHIIGNKRHSTAYSSHLVPLNRPDTLSATHPSDHNAVRFVPHNEHAHEVKTQRYKDLTKKNQKEREEATKKAVKNQSWVPACAYDPAFLVPVPIGFGKGVPFGEGCVTSDGSIVNSVSGCGSGCGSSGCGGGIGGGDAGAGQSSYTYPIYPKML</sequence>
<dbReference type="Proteomes" id="UP000283269">
    <property type="component" value="Unassembled WGS sequence"/>
</dbReference>
<dbReference type="STRING" id="93625.A0A409XJF6"/>
<protein>
    <submittedName>
        <fullName evidence="2">Uncharacterized protein</fullName>
    </submittedName>
</protein>
<reference evidence="2 3" key="1">
    <citation type="journal article" date="2018" name="Evol. Lett.">
        <title>Horizontal gene cluster transfer increased hallucinogenic mushroom diversity.</title>
        <authorList>
            <person name="Reynolds H.T."/>
            <person name="Vijayakumar V."/>
            <person name="Gluck-Thaler E."/>
            <person name="Korotkin H.B."/>
            <person name="Matheny P.B."/>
            <person name="Slot J.C."/>
        </authorList>
    </citation>
    <scope>NUCLEOTIDE SEQUENCE [LARGE SCALE GENOMIC DNA]</scope>
    <source>
        <strain evidence="2 3">2631</strain>
    </source>
</reference>
<gene>
    <name evidence="2" type="ORF">CVT25_007354</name>
</gene>
<dbReference type="OrthoDB" id="2684236at2759"/>
<feature type="region of interest" description="Disordered" evidence="1">
    <location>
        <begin position="1"/>
        <end position="61"/>
    </location>
</feature>